<evidence type="ECO:0000256" key="7">
    <source>
        <dbReference type="ARBA" id="ARBA00022833"/>
    </source>
</evidence>
<keyword evidence="16" id="KW-1185">Reference proteome</keyword>
<evidence type="ECO:0000256" key="2">
    <source>
        <dbReference type="ARBA" id="ARBA00004613"/>
    </source>
</evidence>
<dbReference type="GO" id="GO:0004181">
    <property type="term" value="F:metallocarboxypeptidase activity"/>
    <property type="evidence" value="ECO:0007669"/>
    <property type="project" value="InterPro"/>
</dbReference>
<protein>
    <recommendedName>
        <fullName evidence="10">Inactive metallocarboxypeptidase ECM14</fullName>
    </recommendedName>
    <alternativeName>
        <fullName evidence="11">Inactive metallocarboxypeptidase ecm14</fullName>
    </alternativeName>
</protein>
<evidence type="ECO:0000256" key="11">
    <source>
        <dbReference type="ARBA" id="ARBA00026213"/>
    </source>
</evidence>
<dbReference type="AlphaFoldDB" id="A0AAV5RC12"/>
<evidence type="ECO:0000256" key="4">
    <source>
        <dbReference type="ARBA" id="ARBA00022525"/>
    </source>
</evidence>
<dbReference type="FunFam" id="3.40.630.10:FF:000060">
    <property type="entry name" value="Putative metallocarboxypeptidase ecm14"/>
    <property type="match status" value="1"/>
</dbReference>
<dbReference type="PROSITE" id="PS00132">
    <property type="entry name" value="CARBOXYPEPT_ZN_1"/>
    <property type="match status" value="1"/>
</dbReference>
<dbReference type="GO" id="GO:0008270">
    <property type="term" value="F:zinc ion binding"/>
    <property type="evidence" value="ECO:0007669"/>
    <property type="project" value="InterPro"/>
</dbReference>
<dbReference type="GO" id="GO:0006508">
    <property type="term" value="P:proteolysis"/>
    <property type="evidence" value="ECO:0007669"/>
    <property type="project" value="InterPro"/>
</dbReference>
<keyword evidence="5" id="KW-0479">Metal-binding</keyword>
<dbReference type="PROSITE" id="PS00133">
    <property type="entry name" value="CARBOXYPEPT_ZN_2"/>
    <property type="match status" value="1"/>
</dbReference>
<feature type="domain" description="Peptidase M14" evidence="14">
    <location>
        <begin position="187"/>
        <end position="493"/>
    </location>
</feature>
<keyword evidence="7" id="KW-0862">Zinc</keyword>
<comment type="subcellular location">
    <subcellularLocation>
        <location evidence="2">Secreted</location>
    </subcellularLocation>
</comment>
<proteinExistence type="inferred from homology"/>
<keyword evidence="4" id="KW-0964">Secreted</keyword>
<comment type="caution">
    <text evidence="12">Lacks conserved residue(s) required for the propagation of feature annotation.</text>
</comment>
<evidence type="ECO:0000313" key="15">
    <source>
        <dbReference type="EMBL" id="GMM48627.1"/>
    </source>
</evidence>
<evidence type="ECO:0000256" key="10">
    <source>
        <dbReference type="ARBA" id="ARBA00026187"/>
    </source>
</evidence>
<dbReference type="EMBL" id="BTGB01000009">
    <property type="protein sequence ID" value="GMM48627.1"/>
    <property type="molecule type" value="Genomic_DNA"/>
</dbReference>
<accession>A0AAV5RC12</accession>
<gene>
    <name evidence="15" type="ORF">DAPK24_052250</name>
</gene>
<feature type="signal peptide" evidence="13">
    <location>
        <begin position="1"/>
        <end position="16"/>
    </location>
</feature>
<comment type="cofactor">
    <cofactor evidence="1">
        <name>Zn(2+)</name>
        <dbReference type="ChEBI" id="CHEBI:29105"/>
    </cofactor>
</comment>
<dbReference type="PROSITE" id="PS52035">
    <property type="entry name" value="PEPTIDASE_M14"/>
    <property type="match status" value="1"/>
</dbReference>
<comment type="caution">
    <text evidence="15">The sequence shown here is derived from an EMBL/GenBank/DDBJ whole genome shotgun (WGS) entry which is preliminary data.</text>
</comment>
<evidence type="ECO:0000313" key="16">
    <source>
        <dbReference type="Proteomes" id="UP001378960"/>
    </source>
</evidence>
<feature type="chain" id="PRO_5043955292" description="Inactive metallocarboxypeptidase ECM14" evidence="13">
    <location>
        <begin position="17"/>
        <end position="497"/>
    </location>
</feature>
<evidence type="ECO:0000256" key="13">
    <source>
        <dbReference type="SAM" id="SignalP"/>
    </source>
</evidence>
<dbReference type="InterPro" id="IPR057246">
    <property type="entry name" value="CARBOXYPEPT_ZN_1"/>
</dbReference>
<comment type="similarity">
    <text evidence="3 12">Belongs to the peptidase M14 family.</text>
</comment>
<evidence type="ECO:0000256" key="8">
    <source>
        <dbReference type="ARBA" id="ARBA00023157"/>
    </source>
</evidence>
<dbReference type="SUPFAM" id="SSF53187">
    <property type="entry name" value="Zn-dependent exopeptidases"/>
    <property type="match status" value="1"/>
</dbReference>
<keyword evidence="6 13" id="KW-0732">Signal</keyword>
<dbReference type="PRINTS" id="PR00765">
    <property type="entry name" value="CRBOXYPTASEA"/>
</dbReference>
<dbReference type="Proteomes" id="UP001378960">
    <property type="component" value="Unassembled WGS sequence"/>
</dbReference>
<dbReference type="Gene3D" id="3.40.630.10">
    <property type="entry name" value="Zn peptidases"/>
    <property type="match status" value="1"/>
</dbReference>
<dbReference type="CDD" id="cd03860">
    <property type="entry name" value="M14_CP_A-B_like"/>
    <property type="match status" value="1"/>
</dbReference>
<evidence type="ECO:0000256" key="3">
    <source>
        <dbReference type="ARBA" id="ARBA00005988"/>
    </source>
</evidence>
<evidence type="ECO:0000256" key="5">
    <source>
        <dbReference type="ARBA" id="ARBA00022723"/>
    </source>
</evidence>
<sequence length="497" mass="57794">MRLLFTLTALVYNTAAIQYPLSFLSSNNDPALSINSFIDNLSQDLSDFEISSLNDNDIAYYKQIEPSNWPIDLEQYSTDFVIRLFDWIDTDDDIPFYQSTLSLIKEQQNIKIWDSSLASKFIDIQLNKDMAQYLLTELSSQYKFNYKLLLNNLPQTIFETYPQSQLSSLEEEENDDFITNSELFFKTYRDIDSIYAWFDLLVNTYPDILSIEYIGNTFEGRPMKALRLSVHSDSKSNEIKTVVITGGIHAREWISVSTTCYILFQLLQDYENGKVSVIRYLENLDFLFLPLMNPDGYTYTWTNERLWRKNKQQTFNPRCQGIDIDHSFDFHFTSGIESPCSDDYPGESVFEALESYNWDNYLNETKHSHPIYAYIDLHSYAQEVLYPYAYSCDILPRDEENLLELAYGLSQSIRLKSGKYYQIFKACQDKGADLLPSMGSGSALDYMYHNKAYWAFVLKLRDSGTHGFLLPSKYITPVGKEIYSSIKYFAAFLLSDK</sequence>
<dbReference type="InterPro" id="IPR000834">
    <property type="entry name" value="Peptidase_M14"/>
</dbReference>
<organism evidence="15 16">
    <name type="scientific">Pichia kluyveri</name>
    <name type="common">Yeast</name>
    <dbReference type="NCBI Taxonomy" id="36015"/>
    <lineage>
        <taxon>Eukaryota</taxon>
        <taxon>Fungi</taxon>
        <taxon>Dikarya</taxon>
        <taxon>Ascomycota</taxon>
        <taxon>Saccharomycotina</taxon>
        <taxon>Pichiomycetes</taxon>
        <taxon>Pichiales</taxon>
        <taxon>Pichiaceae</taxon>
        <taxon>Pichia</taxon>
    </lineage>
</organism>
<comment type="function">
    <text evidence="9">Inactive carboxypeptidase that may play a role in cell wall organization and biogenesis.</text>
</comment>
<dbReference type="SMART" id="SM00631">
    <property type="entry name" value="Zn_pept"/>
    <property type="match status" value="1"/>
</dbReference>
<dbReference type="PANTHER" id="PTHR11705:SF147">
    <property type="entry name" value="INACTIVE METALLOCARBOXYPEPTIDASE ECM14"/>
    <property type="match status" value="1"/>
</dbReference>
<evidence type="ECO:0000256" key="1">
    <source>
        <dbReference type="ARBA" id="ARBA00001947"/>
    </source>
</evidence>
<reference evidence="15 16" key="1">
    <citation type="journal article" date="2023" name="Elife">
        <title>Identification of key yeast species and microbe-microbe interactions impacting larval growth of Drosophila in the wild.</title>
        <authorList>
            <person name="Mure A."/>
            <person name="Sugiura Y."/>
            <person name="Maeda R."/>
            <person name="Honda K."/>
            <person name="Sakurai N."/>
            <person name="Takahashi Y."/>
            <person name="Watada M."/>
            <person name="Katoh T."/>
            <person name="Gotoh A."/>
            <person name="Gotoh Y."/>
            <person name="Taniguchi I."/>
            <person name="Nakamura K."/>
            <person name="Hayashi T."/>
            <person name="Katayama T."/>
            <person name="Uemura T."/>
            <person name="Hattori Y."/>
        </authorList>
    </citation>
    <scope>NUCLEOTIDE SEQUENCE [LARGE SCALE GENOMIC DNA]</scope>
    <source>
        <strain evidence="15 16">PK-24</strain>
    </source>
</reference>
<evidence type="ECO:0000256" key="6">
    <source>
        <dbReference type="ARBA" id="ARBA00022729"/>
    </source>
</evidence>
<dbReference type="Pfam" id="PF00246">
    <property type="entry name" value="Peptidase_M14"/>
    <property type="match status" value="1"/>
</dbReference>
<dbReference type="PANTHER" id="PTHR11705">
    <property type="entry name" value="PROTEASE FAMILY M14 CARBOXYPEPTIDASE A,B"/>
    <property type="match status" value="1"/>
</dbReference>
<evidence type="ECO:0000256" key="9">
    <source>
        <dbReference type="ARBA" id="ARBA00025210"/>
    </source>
</evidence>
<evidence type="ECO:0000256" key="12">
    <source>
        <dbReference type="PROSITE-ProRule" id="PRU01379"/>
    </source>
</evidence>
<name>A0AAV5RC12_PICKL</name>
<dbReference type="InterPro" id="IPR057247">
    <property type="entry name" value="CARBOXYPEPT_ZN_2"/>
</dbReference>
<dbReference type="GO" id="GO:0005576">
    <property type="term" value="C:extracellular region"/>
    <property type="evidence" value="ECO:0007669"/>
    <property type="project" value="UniProtKB-SubCell"/>
</dbReference>
<evidence type="ECO:0000259" key="14">
    <source>
        <dbReference type="PROSITE" id="PS52035"/>
    </source>
</evidence>
<keyword evidence="8" id="KW-1015">Disulfide bond</keyword>